<name>A0A8R2D692_ACYPI</name>
<evidence type="ECO:0000256" key="1">
    <source>
        <dbReference type="SAM" id="SignalP"/>
    </source>
</evidence>
<organism evidence="2 3">
    <name type="scientific">Acyrthosiphon pisum</name>
    <name type="common">Pea aphid</name>
    <dbReference type="NCBI Taxonomy" id="7029"/>
    <lineage>
        <taxon>Eukaryota</taxon>
        <taxon>Metazoa</taxon>
        <taxon>Ecdysozoa</taxon>
        <taxon>Arthropoda</taxon>
        <taxon>Hexapoda</taxon>
        <taxon>Insecta</taxon>
        <taxon>Pterygota</taxon>
        <taxon>Neoptera</taxon>
        <taxon>Paraneoptera</taxon>
        <taxon>Hemiptera</taxon>
        <taxon>Sternorrhyncha</taxon>
        <taxon>Aphidomorpha</taxon>
        <taxon>Aphidoidea</taxon>
        <taxon>Aphididae</taxon>
        <taxon>Macrosiphini</taxon>
        <taxon>Acyrthosiphon</taxon>
    </lineage>
</organism>
<proteinExistence type="predicted"/>
<dbReference type="OrthoDB" id="6610714at2759"/>
<sequence length="186" mass="21863">MAALKFVLILIIGDFIKHVMMYNPMLTYTLRFKKASVQPKSFGNLTIDQYKGTQFLNGNFTIPSTSTITKIVGIFYRCDSEGINCEYFQTWTFTDLCSKMNQENQVWSRWYGSIHPPLVCPFDKIHYQMINGTYDIGVVVALYPLVTDYQWRIIQKFYDNDTYISSIILELIYFGYRKKIKFIPKL</sequence>
<feature type="chain" id="PRO_5035772982" evidence="1">
    <location>
        <begin position="22"/>
        <end position="186"/>
    </location>
</feature>
<dbReference type="GeneID" id="107884964"/>
<dbReference type="AlphaFoldDB" id="A0A8R2D692"/>
<feature type="signal peptide" evidence="1">
    <location>
        <begin position="1"/>
        <end position="21"/>
    </location>
</feature>
<dbReference type="EnsemblMetazoa" id="XM_016808132.2">
    <property type="protein sequence ID" value="XP_016663621.1"/>
    <property type="gene ID" value="LOC107884964"/>
</dbReference>
<dbReference type="RefSeq" id="XP_016663621.1">
    <property type="nucleotide sequence ID" value="XM_016808132.1"/>
</dbReference>
<keyword evidence="1" id="KW-0732">Signal</keyword>
<reference evidence="2" key="2">
    <citation type="submission" date="2022-06" db="UniProtKB">
        <authorList>
            <consortium name="EnsemblMetazoa"/>
        </authorList>
    </citation>
    <scope>IDENTIFICATION</scope>
</reference>
<keyword evidence="3" id="KW-1185">Reference proteome</keyword>
<evidence type="ECO:0000313" key="3">
    <source>
        <dbReference type="Proteomes" id="UP000007819"/>
    </source>
</evidence>
<dbReference type="KEGG" id="api:107884964"/>
<evidence type="ECO:0000313" key="2">
    <source>
        <dbReference type="EnsemblMetazoa" id="XP_016663621.1"/>
    </source>
</evidence>
<dbReference type="Proteomes" id="UP000007819">
    <property type="component" value="Chromosome A3"/>
</dbReference>
<accession>A0A8R2D692</accession>
<reference evidence="3" key="1">
    <citation type="submission" date="2010-06" db="EMBL/GenBank/DDBJ databases">
        <authorList>
            <person name="Jiang H."/>
            <person name="Abraham K."/>
            <person name="Ali S."/>
            <person name="Alsbrooks S.L."/>
            <person name="Anim B.N."/>
            <person name="Anosike U.S."/>
            <person name="Attaway T."/>
            <person name="Bandaranaike D.P."/>
            <person name="Battles P.K."/>
            <person name="Bell S.N."/>
            <person name="Bell A.V."/>
            <person name="Beltran B."/>
            <person name="Bickham C."/>
            <person name="Bustamante Y."/>
            <person name="Caleb T."/>
            <person name="Canada A."/>
            <person name="Cardenas V."/>
            <person name="Carter K."/>
            <person name="Chacko J."/>
            <person name="Chandrabose M.N."/>
            <person name="Chavez D."/>
            <person name="Chavez A."/>
            <person name="Chen L."/>
            <person name="Chu H.-S."/>
            <person name="Claassen K.J."/>
            <person name="Cockrell R."/>
            <person name="Collins M."/>
            <person name="Cooper J.A."/>
            <person name="Cree A."/>
            <person name="Curry S.M."/>
            <person name="Da Y."/>
            <person name="Dao M.D."/>
            <person name="Das B."/>
            <person name="Davila M.-L."/>
            <person name="Davy-Carroll L."/>
            <person name="Denson S."/>
            <person name="Dinh H."/>
            <person name="Ebong V.E."/>
            <person name="Edwards J.R."/>
            <person name="Egan A."/>
            <person name="El-Daye J."/>
            <person name="Escobedo L."/>
            <person name="Fernandez S."/>
            <person name="Fernando P.R."/>
            <person name="Flagg N."/>
            <person name="Forbes L.D."/>
            <person name="Fowler R.G."/>
            <person name="Fu Q."/>
            <person name="Gabisi R.A."/>
            <person name="Ganer J."/>
            <person name="Garbino Pronczuk A."/>
            <person name="Garcia R.M."/>
            <person name="Garner T."/>
            <person name="Garrett T.E."/>
            <person name="Gonzalez D.A."/>
            <person name="Hamid H."/>
            <person name="Hawkins E.S."/>
            <person name="Hirani K."/>
            <person name="Hogues M.E."/>
            <person name="Hollins B."/>
            <person name="Hsiao C.-H."/>
            <person name="Jabil R."/>
            <person name="James M.L."/>
            <person name="Jhangiani S.N."/>
            <person name="Johnson B."/>
            <person name="Johnson Q."/>
            <person name="Joshi V."/>
            <person name="Kalu J.B."/>
            <person name="Kam C."/>
            <person name="Kashfia A."/>
            <person name="Keebler J."/>
            <person name="Kisamo H."/>
            <person name="Kovar C.L."/>
            <person name="Lago L.A."/>
            <person name="Lai C.-Y."/>
            <person name="Laidlaw J."/>
            <person name="Lara F."/>
            <person name="Le T.-K."/>
            <person name="Lee S.L."/>
            <person name="Legall F.H."/>
            <person name="Lemon S.J."/>
            <person name="Lewis L.R."/>
            <person name="Li B."/>
            <person name="Liu Y."/>
            <person name="Liu Y.-S."/>
            <person name="Lopez J."/>
            <person name="Lozado R.J."/>
            <person name="Lu J."/>
            <person name="Madu R.C."/>
            <person name="Maheshwari M."/>
            <person name="Maheshwari R."/>
            <person name="Malloy K."/>
            <person name="Martinez E."/>
            <person name="Mathew T."/>
            <person name="Mercado I.C."/>
            <person name="Mercado C."/>
            <person name="Meyer B."/>
            <person name="Montgomery K."/>
            <person name="Morgan M.B."/>
            <person name="Munidasa M."/>
            <person name="Nazareth L.V."/>
            <person name="Nelson J."/>
            <person name="Ng B.M."/>
            <person name="Nguyen N.B."/>
            <person name="Nguyen P.Q."/>
            <person name="Nguyen T."/>
            <person name="Obregon M."/>
            <person name="Okwuonu G.O."/>
            <person name="Onwere C.G."/>
            <person name="Orozco G."/>
            <person name="Parra A."/>
            <person name="Patel S."/>
            <person name="Patil S."/>
            <person name="Perez A."/>
            <person name="Perez Y."/>
            <person name="Pham C."/>
            <person name="Primus E.L."/>
            <person name="Pu L.-L."/>
            <person name="Puazo M."/>
            <person name="Qin X."/>
            <person name="Quiroz J.B."/>
            <person name="Reese J."/>
            <person name="Richards S."/>
            <person name="Rives C.M."/>
            <person name="Robberts R."/>
            <person name="Ruiz S.J."/>
            <person name="Ruiz M.J."/>
            <person name="Santibanez J."/>
            <person name="Schneider B.W."/>
            <person name="Sisson I."/>
            <person name="Smith M."/>
            <person name="Sodergren E."/>
            <person name="Song X.-Z."/>
            <person name="Song B.B."/>
            <person name="Summersgill H."/>
            <person name="Thelus R."/>
            <person name="Thornton R.D."/>
            <person name="Trejos Z.Y."/>
            <person name="Usmani K."/>
            <person name="Vattathil S."/>
            <person name="Villasana D."/>
            <person name="Walker D.L."/>
            <person name="Wang S."/>
            <person name="Wang K."/>
            <person name="White C.S."/>
            <person name="Williams A.C."/>
            <person name="Williamson J."/>
            <person name="Wilson K."/>
            <person name="Woghiren I.O."/>
            <person name="Woodworth J.R."/>
            <person name="Worley K.C."/>
            <person name="Wright R.A."/>
            <person name="Wu W."/>
            <person name="Young L."/>
            <person name="Zhang L."/>
            <person name="Zhang J."/>
            <person name="Zhu Y."/>
            <person name="Muzny D.M."/>
            <person name="Weinstock G."/>
            <person name="Gibbs R.A."/>
        </authorList>
    </citation>
    <scope>NUCLEOTIDE SEQUENCE [LARGE SCALE GENOMIC DNA]</scope>
    <source>
        <strain evidence="3">LSR1</strain>
    </source>
</reference>
<protein>
    <submittedName>
        <fullName evidence="2">Uncharacterized protein</fullName>
    </submittedName>
</protein>